<reference evidence="2" key="1">
    <citation type="journal article" date="2023" name="Front. Plant Sci.">
        <title>Chromosomal-level genome assembly of Melastoma candidum provides insights into trichome evolution.</title>
        <authorList>
            <person name="Zhong Y."/>
            <person name="Wu W."/>
            <person name="Sun C."/>
            <person name="Zou P."/>
            <person name="Liu Y."/>
            <person name="Dai S."/>
            <person name="Zhou R."/>
        </authorList>
    </citation>
    <scope>NUCLEOTIDE SEQUENCE [LARGE SCALE GENOMIC DNA]</scope>
</reference>
<gene>
    <name evidence="1" type="ORF">MLD38_012354</name>
</gene>
<accession>A0ACB9REH5</accession>
<name>A0ACB9REH5_9MYRT</name>
<protein>
    <submittedName>
        <fullName evidence="1">Uncharacterized protein</fullName>
    </submittedName>
</protein>
<dbReference type="Proteomes" id="UP001057402">
    <property type="component" value="Chromosome 4"/>
</dbReference>
<organism evidence="1 2">
    <name type="scientific">Melastoma candidum</name>
    <dbReference type="NCBI Taxonomy" id="119954"/>
    <lineage>
        <taxon>Eukaryota</taxon>
        <taxon>Viridiplantae</taxon>
        <taxon>Streptophyta</taxon>
        <taxon>Embryophyta</taxon>
        <taxon>Tracheophyta</taxon>
        <taxon>Spermatophyta</taxon>
        <taxon>Magnoliopsida</taxon>
        <taxon>eudicotyledons</taxon>
        <taxon>Gunneridae</taxon>
        <taxon>Pentapetalae</taxon>
        <taxon>rosids</taxon>
        <taxon>malvids</taxon>
        <taxon>Myrtales</taxon>
        <taxon>Melastomataceae</taxon>
        <taxon>Melastomatoideae</taxon>
        <taxon>Melastomateae</taxon>
        <taxon>Melastoma</taxon>
    </lineage>
</organism>
<comment type="caution">
    <text evidence="1">The sequence shown here is derived from an EMBL/GenBank/DDBJ whole genome shotgun (WGS) entry which is preliminary data.</text>
</comment>
<dbReference type="EMBL" id="CM042883">
    <property type="protein sequence ID" value="KAI4374347.1"/>
    <property type="molecule type" value="Genomic_DNA"/>
</dbReference>
<proteinExistence type="predicted"/>
<keyword evidence="2" id="KW-1185">Reference proteome</keyword>
<sequence>MSHLGGYAVARAHPDSRLYHPPPVRRQRQQQQLLYQRRQLRGGVNRTESRVDPGDGQTSRVASVEEEAAVSRQPSCPAVKEESCLTNLDRLIEAVTPSVGARNFNEGRMRRLPTPENDSRPYYFLEDLWESFREWSAYGVGVPLLLSHGECVKQYYVPSLSGIQLYIDPARLGSKDADVETPRETSSSRVSDHEVERKAKSVTDASQKMNRLTMQDKPLMGDEAEVYDSSGSLVFHYMEQEQPYKRKPFYDKISNLASQFPDLKNYRSCDILPTSWISVAWYPIYRIPVGPTLQNLEASFLTFHCLSTHSRSISEPHLNVLRGKRINGTVSPTKYSVPVFGLASYKLKSSILTPIGTNECQRAAKLLQVAGNWLQELQVNLPDYQFFVSHSSTQLR</sequence>
<evidence type="ECO:0000313" key="1">
    <source>
        <dbReference type="EMBL" id="KAI4374347.1"/>
    </source>
</evidence>
<evidence type="ECO:0000313" key="2">
    <source>
        <dbReference type="Proteomes" id="UP001057402"/>
    </source>
</evidence>